<feature type="transmembrane region" description="Helical" evidence="8">
    <location>
        <begin position="242"/>
        <end position="264"/>
    </location>
</feature>
<feature type="region of interest" description="Disordered" evidence="7">
    <location>
        <begin position="422"/>
        <end position="461"/>
    </location>
</feature>
<feature type="transmembrane region" description="Helical" evidence="8">
    <location>
        <begin position="304"/>
        <end position="324"/>
    </location>
</feature>
<keyword evidence="6 8" id="KW-0472">Membrane</keyword>
<feature type="transmembrane region" description="Helical" evidence="8">
    <location>
        <begin position="100"/>
        <end position="120"/>
    </location>
</feature>
<dbReference type="Pfam" id="PF05977">
    <property type="entry name" value="MFS_3"/>
    <property type="match status" value="1"/>
</dbReference>
<keyword evidence="3" id="KW-1003">Cell membrane</keyword>
<dbReference type="EMBL" id="CP095749">
    <property type="protein sequence ID" value="WEB39761.1"/>
    <property type="molecule type" value="Genomic_DNA"/>
</dbReference>
<keyword evidence="10" id="KW-1185">Reference proteome</keyword>
<keyword evidence="2" id="KW-0813">Transport</keyword>
<feature type="transmembrane region" description="Helical" evidence="8">
    <location>
        <begin position="330"/>
        <end position="349"/>
    </location>
</feature>
<feature type="transmembrane region" description="Helical" evidence="8">
    <location>
        <begin position="361"/>
        <end position="380"/>
    </location>
</feature>
<dbReference type="PANTHER" id="PTHR23513">
    <property type="entry name" value="INTEGRAL MEMBRANE EFFLUX PROTEIN-RELATED"/>
    <property type="match status" value="1"/>
</dbReference>
<evidence type="ECO:0000313" key="9">
    <source>
        <dbReference type="EMBL" id="WEB39761.1"/>
    </source>
</evidence>
<evidence type="ECO:0000256" key="1">
    <source>
        <dbReference type="ARBA" id="ARBA00004651"/>
    </source>
</evidence>
<dbReference type="Gene3D" id="1.20.1250.20">
    <property type="entry name" value="MFS general substrate transporter like domains"/>
    <property type="match status" value="1"/>
</dbReference>
<feature type="compositionally biased region" description="Low complexity" evidence="7">
    <location>
        <begin position="422"/>
        <end position="441"/>
    </location>
</feature>
<feature type="region of interest" description="Disordered" evidence="7">
    <location>
        <begin position="1"/>
        <end position="24"/>
    </location>
</feature>
<organism evidence="9 10">
    <name type="scientific">Streptomyces yunnanensis</name>
    <dbReference type="NCBI Taxonomy" id="156453"/>
    <lineage>
        <taxon>Bacteria</taxon>
        <taxon>Bacillati</taxon>
        <taxon>Actinomycetota</taxon>
        <taxon>Actinomycetes</taxon>
        <taxon>Kitasatosporales</taxon>
        <taxon>Streptomycetaceae</taxon>
        <taxon>Streptomyces</taxon>
    </lineage>
</organism>
<dbReference type="Proteomes" id="UP001218629">
    <property type="component" value="Chromosome"/>
</dbReference>
<evidence type="ECO:0000256" key="6">
    <source>
        <dbReference type="ARBA" id="ARBA00023136"/>
    </source>
</evidence>
<evidence type="ECO:0000256" key="4">
    <source>
        <dbReference type="ARBA" id="ARBA00022692"/>
    </source>
</evidence>
<feature type="compositionally biased region" description="Polar residues" evidence="7">
    <location>
        <begin position="1"/>
        <end position="11"/>
    </location>
</feature>
<accession>A0ABY8A7P2</accession>
<evidence type="ECO:0000256" key="2">
    <source>
        <dbReference type="ARBA" id="ARBA00022448"/>
    </source>
</evidence>
<dbReference type="InterPro" id="IPR036259">
    <property type="entry name" value="MFS_trans_sf"/>
</dbReference>
<name>A0ABY8A7P2_9ACTN</name>
<keyword evidence="5 8" id="KW-1133">Transmembrane helix</keyword>
<gene>
    <name evidence="9" type="ORF">MOV08_11080</name>
</gene>
<feature type="transmembrane region" description="Helical" evidence="8">
    <location>
        <begin position="276"/>
        <end position="297"/>
    </location>
</feature>
<dbReference type="PANTHER" id="PTHR23513:SF11">
    <property type="entry name" value="STAPHYLOFERRIN A TRANSPORTER"/>
    <property type="match status" value="1"/>
</dbReference>
<evidence type="ECO:0000256" key="8">
    <source>
        <dbReference type="SAM" id="Phobius"/>
    </source>
</evidence>
<proteinExistence type="predicted"/>
<dbReference type="InterPro" id="IPR010290">
    <property type="entry name" value="TM_effector"/>
</dbReference>
<feature type="compositionally biased region" description="Basic residues" evidence="7">
    <location>
        <begin position="447"/>
        <end position="461"/>
    </location>
</feature>
<dbReference type="CDD" id="cd06173">
    <property type="entry name" value="MFS_MefA_like"/>
    <property type="match status" value="1"/>
</dbReference>
<evidence type="ECO:0000256" key="5">
    <source>
        <dbReference type="ARBA" id="ARBA00022989"/>
    </source>
</evidence>
<evidence type="ECO:0000256" key="7">
    <source>
        <dbReference type="SAM" id="MobiDB-lite"/>
    </source>
</evidence>
<sequence length="484" mass="48872">MDSASRPSPDTGNPDAPASPLSPTAASPLSHRAFRWFLTSQAVSLLGSAMAPVALAFAVLDGSGGRPGDLGVVLAARMLPLLAFLLVGGATADRFRRRTVLMAANLGAAGTQGAVAALLLTGHYALLPVAALEVLGGVCAAFTTPALRGLVPELVGTASLRPANALLSTVRNATKVLGPSLSGLLVVAVGSGPAIACDAVSYAVAAGCLTRLPGHGAAPARRPDSVWAGVRGGWREFRRIRWAGPATLSFFVINLVQTGAWQILGPALTERTAGRAAWGLVLSARGIGLLVSGAVLYRLAVGRLLALGQAASALGAVPMLVLGARLGAPWLIAAGFAAGLGVCVTGIAWDTSLQEHVPAHALSRVAACADLLAYAAIPLGQLCVGPLARAYGGFRVVAVAGAVSALAAVAPLASGAVRGLRHAPPAGDAVARARGPRRVGPGAAGAGRHRGSAHSHSPNRRMYQRFTPWVSRQYVASVATSHGK</sequence>
<dbReference type="SUPFAM" id="SSF103473">
    <property type="entry name" value="MFS general substrate transporter"/>
    <property type="match status" value="1"/>
</dbReference>
<feature type="transmembrane region" description="Helical" evidence="8">
    <location>
        <begin position="36"/>
        <end position="58"/>
    </location>
</feature>
<dbReference type="RefSeq" id="WP_275307300.1">
    <property type="nucleotide sequence ID" value="NZ_CP095749.1"/>
</dbReference>
<comment type="subcellular location">
    <subcellularLocation>
        <location evidence="1">Cell membrane</location>
        <topology evidence="1">Multi-pass membrane protein</topology>
    </subcellularLocation>
</comment>
<protein>
    <submittedName>
        <fullName evidence="9">MFS transporter</fullName>
    </submittedName>
</protein>
<feature type="transmembrane region" description="Helical" evidence="8">
    <location>
        <begin position="392"/>
        <end position="413"/>
    </location>
</feature>
<feature type="transmembrane region" description="Helical" evidence="8">
    <location>
        <begin position="126"/>
        <end position="151"/>
    </location>
</feature>
<keyword evidence="4 8" id="KW-0812">Transmembrane</keyword>
<feature type="transmembrane region" description="Helical" evidence="8">
    <location>
        <begin position="70"/>
        <end position="88"/>
    </location>
</feature>
<evidence type="ECO:0000313" key="10">
    <source>
        <dbReference type="Proteomes" id="UP001218629"/>
    </source>
</evidence>
<reference evidence="9 10" key="1">
    <citation type="submission" date="2022-03" db="EMBL/GenBank/DDBJ databases">
        <title>Streptomyces yunnanensis P86,complete genome.</title>
        <authorList>
            <person name="Chen S."/>
            <person name="Zhang Q."/>
        </authorList>
    </citation>
    <scope>NUCLEOTIDE SEQUENCE [LARGE SCALE GENOMIC DNA]</scope>
    <source>
        <strain evidence="9 10">P86</strain>
    </source>
</reference>
<evidence type="ECO:0000256" key="3">
    <source>
        <dbReference type="ARBA" id="ARBA00022475"/>
    </source>
</evidence>